<dbReference type="RefSeq" id="WP_185103951.1">
    <property type="nucleotide sequence ID" value="NZ_JACHMI010000001.1"/>
</dbReference>
<keyword evidence="3" id="KW-1185">Reference proteome</keyword>
<evidence type="ECO:0000313" key="3">
    <source>
        <dbReference type="Proteomes" id="UP000565579"/>
    </source>
</evidence>
<name>A0A7X0NTV9_9ACTN</name>
<reference evidence="2 3" key="1">
    <citation type="submission" date="2020-08" db="EMBL/GenBank/DDBJ databases">
        <title>Sequencing the genomes of 1000 actinobacteria strains.</title>
        <authorList>
            <person name="Klenk H.-P."/>
        </authorList>
    </citation>
    <scope>NUCLEOTIDE SEQUENCE [LARGE SCALE GENOMIC DNA]</scope>
    <source>
        <strain evidence="2 3">DSM 43768</strain>
    </source>
</reference>
<keyword evidence="1" id="KW-0812">Transmembrane</keyword>
<proteinExistence type="predicted"/>
<organism evidence="2 3">
    <name type="scientific">Nonomuraea rubra</name>
    <dbReference type="NCBI Taxonomy" id="46180"/>
    <lineage>
        <taxon>Bacteria</taxon>
        <taxon>Bacillati</taxon>
        <taxon>Actinomycetota</taxon>
        <taxon>Actinomycetes</taxon>
        <taxon>Streptosporangiales</taxon>
        <taxon>Streptosporangiaceae</taxon>
        <taxon>Nonomuraea</taxon>
    </lineage>
</organism>
<dbReference type="PROSITE" id="PS51257">
    <property type="entry name" value="PROKAR_LIPOPROTEIN"/>
    <property type="match status" value="1"/>
</dbReference>
<keyword evidence="1" id="KW-0472">Membrane</keyword>
<accession>A0A7X0NTV9</accession>
<dbReference type="EMBL" id="JACHMI010000001">
    <property type="protein sequence ID" value="MBB6549549.1"/>
    <property type="molecule type" value="Genomic_DNA"/>
</dbReference>
<feature type="transmembrane region" description="Helical" evidence="1">
    <location>
        <begin position="17"/>
        <end position="38"/>
    </location>
</feature>
<gene>
    <name evidence="2" type="ORF">HD593_004344</name>
</gene>
<protein>
    <submittedName>
        <fullName evidence="2">Uncharacterized protein</fullName>
    </submittedName>
</protein>
<evidence type="ECO:0000256" key="1">
    <source>
        <dbReference type="SAM" id="Phobius"/>
    </source>
</evidence>
<sequence length="162" mass="17881">MALPRVRGGLSSALAPFLFPLAVVGCLIAMGAIAKFLLFAPDVRRVDPAALSELRAIGRVVGEDADTLHEWENTHVEFRYLVIHLDGGEEDLLAEAERRLGRTGWRVWNRVPPESHLESDRRPGLLVSVQPLLGAPLRGELWQGIAATELPMDRMAYVTVQP</sequence>
<dbReference type="Proteomes" id="UP000565579">
    <property type="component" value="Unassembled WGS sequence"/>
</dbReference>
<comment type="caution">
    <text evidence="2">The sequence shown here is derived from an EMBL/GenBank/DDBJ whole genome shotgun (WGS) entry which is preliminary data.</text>
</comment>
<evidence type="ECO:0000313" key="2">
    <source>
        <dbReference type="EMBL" id="MBB6549549.1"/>
    </source>
</evidence>
<dbReference type="AlphaFoldDB" id="A0A7X0NTV9"/>
<keyword evidence="1" id="KW-1133">Transmembrane helix</keyword>